<dbReference type="Pfam" id="PF03358">
    <property type="entry name" value="FMN_red"/>
    <property type="match status" value="1"/>
</dbReference>
<dbReference type="OrthoDB" id="9812295at2"/>
<sequence>MVNYTLLGLSGSLRQTSANSKLLLEAARLSGGQFVQADLRLPLYDNDIEDAHGLPDEVQKLVRQVSQADAVAISTPEYNSGVSGVLKNALDWISRADVKPWTDKPVVLMSAAAGRSGGARALTMLRSCMVPFRAQVISGPEVAVADCNNQFDESGRLSPRYEKSLAELMKGLASEAAR</sequence>
<feature type="domain" description="NADPH-dependent FMN reductase-like" evidence="1">
    <location>
        <begin position="6"/>
        <end position="146"/>
    </location>
</feature>
<proteinExistence type="predicted"/>
<dbReference type="SUPFAM" id="SSF52218">
    <property type="entry name" value="Flavoproteins"/>
    <property type="match status" value="1"/>
</dbReference>
<keyword evidence="3" id="KW-1185">Reference proteome</keyword>
<dbReference type="InterPro" id="IPR029039">
    <property type="entry name" value="Flavoprotein-like_sf"/>
</dbReference>
<dbReference type="PANTHER" id="PTHR30543:SF21">
    <property type="entry name" value="NAD(P)H-DEPENDENT FMN REDUCTASE LOT6"/>
    <property type="match status" value="1"/>
</dbReference>
<dbReference type="AlphaFoldDB" id="A0A1M6AZW6"/>
<gene>
    <name evidence="2" type="ORF">SAMN05444000_10190</name>
</gene>
<evidence type="ECO:0000313" key="2">
    <source>
        <dbReference type="EMBL" id="SHI41977.1"/>
    </source>
</evidence>
<dbReference type="PANTHER" id="PTHR30543">
    <property type="entry name" value="CHROMATE REDUCTASE"/>
    <property type="match status" value="1"/>
</dbReference>
<dbReference type="Gene3D" id="3.40.50.360">
    <property type="match status" value="1"/>
</dbReference>
<name>A0A1M6AZW6_9RHOB</name>
<dbReference type="GO" id="GO:0016491">
    <property type="term" value="F:oxidoreductase activity"/>
    <property type="evidence" value="ECO:0007669"/>
    <property type="project" value="InterPro"/>
</dbReference>
<accession>A0A1M6AZW6</accession>
<evidence type="ECO:0000313" key="3">
    <source>
        <dbReference type="Proteomes" id="UP000183982"/>
    </source>
</evidence>
<organism evidence="2 3">
    <name type="scientific">Shimia gijangensis</name>
    <dbReference type="NCBI Taxonomy" id="1470563"/>
    <lineage>
        <taxon>Bacteria</taxon>
        <taxon>Pseudomonadati</taxon>
        <taxon>Pseudomonadota</taxon>
        <taxon>Alphaproteobacteria</taxon>
        <taxon>Rhodobacterales</taxon>
        <taxon>Roseobacteraceae</taxon>
    </lineage>
</organism>
<evidence type="ECO:0000259" key="1">
    <source>
        <dbReference type="Pfam" id="PF03358"/>
    </source>
</evidence>
<dbReference type="GO" id="GO:0005829">
    <property type="term" value="C:cytosol"/>
    <property type="evidence" value="ECO:0007669"/>
    <property type="project" value="TreeGrafter"/>
</dbReference>
<dbReference type="STRING" id="1470563.SAMN05444000_10190"/>
<dbReference type="GO" id="GO:0010181">
    <property type="term" value="F:FMN binding"/>
    <property type="evidence" value="ECO:0007669"/>
    <property type="project" value="TreeGrafter"/>
</dbReference>
<protein>
    <submittedName>
        <fullName evidence="2">Chromate reductase</fullName>
    </submittedName>
</protein>
<dbReference type="Proteomes" id="UP000183982">
    <property type="component" value="Unassembled WGS sequence"/>
</dbReference>
<dbReference type="RefSeq" id="WP_073248282.1">
    <property type="nucleotide sequence ID" value="NZ_FQZQ01000001.1"/>
</dbReference>
<dbReference type="InterPro" id="IPR005025">
    <property type="entry name" value="FMN_Rdtase-like_dom"/>
</dbReference>
<reference evidence="3" key="1">
    <citation type="submission" date="2016-11" db="EMBL/GenBank/DDBJ databases">
        <authorList>
            <person name="Varghese N."/>
            <person name="Submissions S."/>
        </authorList>
    </citation>
    <scope>NUCLEOTIDE SEQUENCE [LARGE SCALE GENOMIC DNA]</scope>
    <source>
        <strain evidence="3">DSM 100564</strain>
    </source>
</reference>
<dbReference type="EMBL" id="FQZQ01000001">
    <property type="protein sequence ID" value="SHI41977.1"/>
    <property type="molecule type" value="Genomic_DNA"/>
</dbReference>
<dbReference type="InterPro" id="IPR050712">
    <property type="entry name" value="NAD(P)H-dep_reductase"/>
</dbReference>